<dbReference type="EMBL" id="HBUF01251651">
    <property type="protein sequence ID" value="CAG6680211.1"/>
    <property type="molecule type" value="Transcribed_RNA"/>
</dbReference>
<dbReference type="AlphaFoldDB" id="A0A8D8T1L0"/>
<feature type="chain" id="PRO_5036262033" evidence="2">
    <location>
        <begin position="31"/>
        <end position="368"/>
    </location>
</feature>
<dbReference type="EMBL" id="HBUF01251652">
    <property type="protein sequence ID" value="CAG6680212.1"/>
    <property type="molecule type" value="Transcribed_RNA"/>
</dbReference>
<evidence type="ECO:0000256" key="1">
    <source>
        <dbReference type="SAM" id="MobiDB-lite"/>
    </source>
</evidence>
<evidence type="ECO:0000256" key="2">
    <source>
        <dbReference type="SAM" id="SignalP"/>
    </source>
</evidence>
<accession>A0A8D8T1L0</accession>
<feature type="compositionally biased region" description="Basic and acidic residues" evidence="1">
    <location>
        <begin position="234"/>
        <end position="261"/>
    </location>
</feature>
<sequence>MHHQVCIGKLDMAVYLLTLLLVSKVGLLVAQEEDYEEKKPFYDSTSLTARRFTTMSNILITGISEKGNSVLLSQIEGVGHKLGFTDPLNDVQWAKRLLSHHSPRPIIVRMINRTLKTKWVHFYRKKKLWVEKIYLCEYLPRQVQELLLKTKEWATKMNFKSVWSWNSNVWMQRNSTYPREKVIDFLHLQFLMKKAALEKFEREHHMERERLDRIRKEKERKERLKVEENKEEKEKERVEVEEKKEKESQKEAEKLEKEKEINHRRKRSLSYKKKEKKEYEKMKIKKEKNTEQTKKKKFRNKKGKTKEEEEKEIEEMKYEEFMKEVEEIKKAKERDMTTTETAFTASIEEAFDKMNWTNADDYGEGPDL</sequence>
<feature type="compositionally biased region" description="Basic residues" evidence="1">
    <location>
        <begin position="262"/>
        <end position="275"/>
    </location>
</feature>
<keyword evidence="2" id="KW-0732">Signal</keyword>
<feature type="compositionally biased region" description="Basic residues" evidence="1">
    <location>
        <begin position="294"/>
        <end position="304"/>
    </location>
</feature>
<dbReference type="EMBL" id="HBUF01440953">
    <property type="protein sequence ID" value="CAG6742934.1"/>
    <property type="molecule type" value="Transcribed_RNA"/>
</dbReference>
<feature type="compositionally biased region" description="Basic and acidic residues" evidence="1">
    <location>
        <begin position="276"/>
        <end position="293"/>
    </location>
</feature>
<protein>
    <submittedName>
        <fullName evidence="3">Uncharacterized protein</fullName>
    </submittedName>
</protein>
<reference evidence="3" key="1">
    <citation type="submission" date="2021-05" db="EMBL/GenBank/DDBJ databases">
        <authorList>
            <person name="Alioto T."/>
            <person name="Alioto T."/>
            <person name="Gomez Garrido J."/>
        </authorList>
    </citation>
    <scope>NUCLEOTIDE SEQUENCE</scope>
</reference>
<proteinExistence type="predicted"/>
<dbReference type="EMBL" id="HBUF01440954">
    <property type="protein sequence ID" value="CAG6742935.1"/>
    <property type="molecule type" value="Transcribed_RNA"/>
</dbReference>
<name>A0A8D8T1L0_9HEMI</name>
<evidence type="ECO:0000313" key="3">
    <source>
        <dbReference type="EMBL" id="CAG6680211.1"/>
    </source>
</evidence>
<organism evidence="3">
    <name type="scientific">Cacopsylla melanoneura</name>
    <dbReference type="NCBI Taxonomy" id="428564"/>
    <lineage>
        <taxon>Eukaryota</taxon>
        <taxon>Metazoa</taxon>
        <taxon>Ecdysozoa</taxon>
        <taxon>Arthropoda</taxon>
        <taxon>Hexapoda</taxon>
        <taxon>Insecta</taxon>
        <taxon>Pterygota</taxon>
        <taxon>Neoptera</taxon>
        <taxon>Paraneoptera</taxon>
        <taxon>Hemiptera</taxon>
        <taxon>Sternorrhyncha</taxon>
        <taxon>Psylloidea</taxon>
        <taxon>Psyllidae</taxon>
        <taxon>Psyllinae</taxon>
        <taxon>Cacopsylla</taxon>
    </lineage>
</organism>
<feature type="signal peptide" evidence="2">
    <location>
        <begin position="1"/>
        <end position="30"/>
    </location>
</feature>
<feature type="region of interest" description="Disordered" evidence="1">
    <location>
        <begin position="234"/>
        <end position="313"/>
    </location>
</feature>